<comment type="caution">
    <text evidence="1">The sequence shown here is derived from an EMBL/GenBank/DDBJ whole genome shotgun (WGS) entry which is preliminary data.</text>
</comment>
<evidence type="ECO:0000313" key="1">
    <source>
        <dbReference type="EMBL" id="KAK1770816.1"/>
    </source>
</evidence>
<reference evidence="1" key="1">
    <citation type="submission" date="2023-06" db="EMBL/GenBank/DDBJ databases">
        <title>Genome-scale phylogeny and comparative genomics of the fungal order Sordariales.</title>
        <authorList>
            <consortium name="Lawrence Berkeley National Laboratory"/>
            <person name="Hensen N."/>
            <person name="Bonometti L."/>
            <person name="Westerberg I."/>
            <person name="Brannstrom I.O."/>
            <person name="Guillou S."/>
            <person name="Cros-Aarteil S."/>
            <person name="Calhoun S."/>
            <person name="Haridas S."/>
            <person name="Kuo A."/>
            <person name="Mondo S."/>
            <person name="Pangilinan J."/>
            <person name="Riley R."/>
            <person name="Labutti K."/>
            <person name="Andreopoulos B."/>
            <person name="Lipzen A."/>
            <person name="Chen C."/>
            <person name="Yanf M."/>
            <person name="Daum C."/>
            <person name="Ng V."/>
            <person name="Clum A."/>
            <person name="Steindorff A."/>
            <person name="Ohm R."/>
            <person name="Martin F."/>
            <person name="Silar P."/>
            <person name="Natvig D."/>
            <person name="Lalanne C."/>
            <person name="Gautier V."/>
            <person name="Ament-Velasquez S.L."/>
            <person name="Kruys A."/>
            <person name="Hutchinson M.I."/>
            <person name="Powell A.J."/>
            <person name="Barry K."/>
            <person name="Miller A.N."/>
            <person name="Grigoriev I.V."/>
            <person name="Debuchy R."/>
            <person name="Gladieux P."/>
            <person name="Thoren M.H."/>
            <person name="Johannesson H."/>
        </authorList>
    </citation>
    <scope>NUCLEOTIDE SEQUENCE</scope>
    <source>
        <strain evidence="1">8032-3</strain>
    </source>
</reference>
<keyword evidence="2" id="KW-1185">Reference proteome</keyword>
<dbReference type="GeneID" id="85305936"/>
<accession>A0AAJ0FJN8</accession>
<sequence>MDILAPLFNSFTGQISFTLPGGARPSVYGTYRASRTERLWNGSVEWVHFVYIQGPLSMSLGPSASESPTENRLRVPRVTCYPLQPDVVSGRSEVDLCTPKNGGGISPGGPHLHEARQVNHECQIIRAVIFRSTQQTLSVRPEVTEMTIFLTAFTTAYLVLLNVRRGTERKTSTRLGRIKEGKRQKAFLTVTGCCPLFRADSGYYSSIIPPNETPN</sequence>
<name>A0AAJ0FJN8_9PEZI</name>
<proteinExistence type="predicted"/>
<protein>
    <submittedName>
        <fullName evidence="1">Uncharacterized protein</fullName>
    </submittedName>
</protein>
<dbReference type="AlphaFoldDB" id="A0AAJ0FJN8"/>
<gene>
    <name evidence="1" type="ORF">QBC33DRAFT_217770</name>
</gene>
<dbReference type="EMBL" id="MU838999">
    <property type="protein sequence ID" value="KAK1770816.1"/>
    <property type="molecule type" value="Genomic_DNA"/>
</dbReference>
<dbReference type="Proteomes" id="UP001244011">
    <property type="component" value="Unassembled WGS sequence"/>
</dbReference>
<organism evidence="1 2">
    <name type="scientific">Phialemonium atrogriseum</name>
    <dbReference type="NCBI Taxonomy" id="1093897"/>
    <lineage>
        <taxon>Eukaryota</taxon>
        <taxon>Fungi</taxon>
        <taxon>Dikarya</taxon>
        <taxon>Ascomycota</taxon>
        <taxon>Pezizomycotina</taxon>
        <taxon>Sordariomycetes</taxon>
        <taxon>Sordariomycetidae</taxon>
        <taxon>Cephalothecales</taxon>
        <taxon>Cephalothecaceae</taxon>
        <taxon>Phialemonium</taxon>
    </lineage>
</organism>
<dbReference type="RefSeq" id="XP_060287029.1">
    <property type="nucleotide sequence ID" value="XM_060422749.1"/>
</dbReference>
<evidence type="ECO:0000313" key="2">
    <source>
        <dbReference type="Proteomes" id="UP001244011"/>
    </source>
</evidence>